<comment type="caution">
    <text evidence="1">The sequence shown here is derived from an EMBL/GenBank/DDBJ whole genome shotgun (WGS) entry which is preliminary data.</text>
</comment>
<evidence type="ECO:0000313" key="2">
    <source>
        <dbReference type="Proteomes" id="UP000268093"/>
    </source>
</evidence>
<dbReference type="EMBL" id="RBNI01003624">
    <property type="protein sequence ID" value="RUP48175.1"/>
    <property type="molecule type" value="Genomic_DNA"/>
</dbReference>
<dbReference type="OrthoDB" id="2439588at2759"/>
<dbReference type="AlphaFoldDB" id="A0A433DBH4"/>
<reference evidence="1 2" key="1">
    <citation type="journal article" date="2018" name="New Phytol.">
        <title>Phylogenomics of Endogonaceae and evolution of mycorrhizas within Mucoromycota.</title>
        <authorList>
            <person name="Chang Y."/>
            <person name="Desiro A."/>
            <person name="Na H."/>
            <person name="Sandor L."/>
            <person name="Lipzen A."/>
            <person name="Clum A."/>
            <person name="Barry K."/>
            <person name="Grigoriev I.V."/>
            <person name="Martin F.M."/>
            <person name="Stajich J.E."/>
            <person name="Smith M.E."/>
            <person name="Bonito G."/>
            <person name="Spatafora J.W."/>
        </authorList>
    </citation>
    <scope>NUCLEOTIDE SEQUENCE [LARGE SCALE GENOMIC DNA]</scope>
    <source>
        <strain evidence="1 2">GMNB39</strain>
    </source>
</reference>
<name>A0A433DBH4_9FUNG</name>
<protein>
    <submittedName>
        <fullName evidence="1">Uncharacterized protein</fullName>
    </submittedName>
</protein>
<gene>
    <name evidence="1" type="ORF">BC936DRAFT_144870</name>
</gene>
<proteinExistence type="predicted"/>
<organism evidence="1 2">
    <name type="scientific">Jimgerdemannia flammicorona</name>
    <dbReference type="NCBI Taxonomy" id="994334"/>
    <lineage>
        <taxon>Eukaryota</taxon>
        <taxon>Fungi</taxon>
        <taxon>Fungi incertae sedis</taxon>
        <taxon>Mucoromycota</taxon>
        <taxon>Mucoromycotina</taxon>
        <taxon>Endogonomycetes</taxon>
        <taxon>Endogonales</taxon>
        <taxon>Endogonaceae</taxon>
        <taxon>Jimgerdemannia</taxon>
    </lineage>
</organism>
<evidence type="ECO:0000313" key="1">
    <source>
        <dbReference type="EMBL" id="RUP48175.1"/>
    </source>
</evidence>
<keyword evidence="2" id="KW-1185">Reference proteome</keyword>
<dbReference type="Proteomes" id="UP000268093">
    <property type="component" value="Unassembled WGS sequence"/>
</dbReference>
<sequence>MLCFVAVRITQTRTEKRNLFGQKQHELREEREIGVGENSGPSHKDNHSKSVTDFVDVIKVARAQFIQLQTRCIEESRSNPLPSTIQDALKLVTIPFFHVIGGRIRFYLLTQLNGDVYGMWGWSAERLPTKDTDVADVALLCKSFLIHRNLLNRAGHLSERAIMKAKLSQMSPWN</sequence>
<accession>A0A433DBH4</accession>